<evidence type="ECO:0000313" key="1">
    <source>
        <dbReference type="EMBL" id="GAT47695.1"/>
    </source>
</evidence>
<sequence length="282" mass="30723">MHRLRLLPEAHPAVPEGQWERTTGLLETGLEEEEPRIRFGSVGTSASSASATTVIVSARTRTHRQLHGAQYSASVAAPHFSPSPLVTFSGLTSRGMVMLAPAYIYPAHGRPSTSPTPISHVLHLSATVFDAFIDLQKSLSRHNSHPRFSPRPRSTTLGSMVLILGPLQYHPWRRLLVASRRWTGRRCRTVVPSRFYRVWDLGRPWVFAAGPTHPAASSLDAPACSTPPRTCGFALRGFQLSSVPGTDGDDASEDGRLRREIPDDRAAIPLSAARVSVPTSMG</sequence>
<keyword evidence="2" id="KW-1185">Reference proteome</keyword>
<protein>
    <submittedName>
        <fullName evidence="1">Uncharacterized protein</fullName>
    </submittedName>
</protein>
<name>A0ABQ0L984_MYCCL</name>
<gene>
    <name evidence="1" type="ORF">MCHLO_05146</name>
</gene>
<organism evidence="1 2">
    <name type="scientific">Mycena chlorophos</name>
    <name type="common">Agaric fungus</name>
    <name type="synonym">Agaricus chlorophos</name>
    <dbReference type="NCBI Taxonomy" id="658473"/>
    <lineage>
        <taxon>Eukaryota</taxon>
        <taxon>Fungi</taxon>
        <taxon>Dikarya</taxon>
        <taxon>Basidiomycota</taxon>
        <taxon>Agaricomycotina</taxon>
        <taxon>Agaricomycetes</taxon>
        <taxon>Agaricomycetidae</taxon>
        <taxon>Agaricales</taxon>
        <taxon>Marasmiineae</taxon>
        <taxon>Mycenaceae</taxon>
        <taxon>Mycena</taxon>
    </lineage>
</organism>
<dbReference type="EMBL" id="DF843880">
    <property type="protein sequence ID" value="GAT47695.1"/>
    <property type="molecule type" value="Genomic_DNA"/>
</dbReference>
<evidence type="ECO:0000313" key="2">
    <source>
        <dbReference type="Proteomes" id="UP000815677"/>
    </source>
</evidence>
<reference evidence="1" key="1">
    <citation type="submission" date="2014-09" db="EMBL/GenBank/DDBJ databases">
        <title>Genome sequence of the luminous mushroom Mycena chlorophos for searching fungal bioluminescence genes.</title>
        <authorList>
            <person name="Tanaka Y."/>
            <person name="Kasuga D."/>
            <person name="Oba Y."/>
            <person name="Hase S."/>
            <person name="Sato K."/>
            <person name="Oba Y."/>
            <person name="Sakakibara Y."/>
        </authorList>
    </citation>
    <scope>NUCLEOTIDE SEQUENCE</scope>
</reference>
<accession>A0ABQ0L984</accession>
<dbReference type="Proteomes" id="UP000815677">
    <property type="component" value="Unassembled WGS sequence"/>
</dbReference>
<proteinExistence type="predicted"/>